<reference evidence="2" key="1">
    <citation type="submission" date="2022-07" db="EMBL/GenBank/DDBJ databases">
        <title>Phylogenomic reconstructions and comparative analyses of Kickxellomycotina fungi.</title>
        <authorList>
            <person name="Reynolds N.K."/>
            <person name="Stajich J.E."/>
            <person name="Barry K."/>
            <person name="Grigoriev I.V."/>
            <person name="Crous P."/>
            <person name="Smith M.E."/>
        </authorList>
    </citation>
    <scope>NUCLEOTIDE SEQUENCE</scope>
    <source>
        <strain evidence="2">RSA 1196</strain>
    </source>
</reference>
<evidence type="ECO:0000313" key="3">
    <source>
        <dbReference type="Proteomes" id="UP001150925"/>
    </source>
</evidence>
<protein>
    <submittedName>
        <fullName evidence="2">Ubiquitin-conjugating enzyme E2 K</fullName>
        <ecNumber evidence="2">2.3.2.23</ecNumber>
    </submittedName>
</protein>
<organism evidence="2 3">
    <name type="scientific">Dispira parvispora</name>
    <dbReference type="NCBI Taxonomy" id="1520584"/>
    <lineage>
        <taxon>Eukaryota</taxon>
        <taxon>Fungi</taxon>
        <taxon>Fungi incertae sedis</taxon>
        <taxon>Zoopagomycota</taxon>
        <taxon>Kickxellomycotina</taxon>
        <taxon>Dimargaritomycetes</taxon>
        <taxon>Dimargaritales</taxon>
        <taxon>Dimargaritaceae</taxon>
        <taxon>Dispira</taxon>
    </lineage>
</organism>
<dbReference type="Proteomes" id="UP001150925">
    <property type="component" value="Unassembled WGS sequence"/>
</dbReference>
<evidence type="ECO:0000256" key="1">
    <source>
        <dbReference type="SAM" id="MobiDB-lite"/>
    </source>
</evidence>
<dbReference type="OrthoDB" id="409848at2759"/>
<accession>A0A9W8E0K2</accession>
<dbReference type="AlphaFoldDB" id="A0A9W8E0K2"/>
<comment type="caution">
    <text evidence="2">The sequence shown here is derived from an EMBL/GenBank/DDBJ whole genome shotgun (WGS) entry which is preliminary data.</text>
</comment>
<keyword evidence="2" id="KW-0012">Acyltransferase</keyword>
<sequence>MTDLQVAQSAMKEVDVVVEETYGMHTLDAVMARYGLEDTSEYAANYPFIHHRIMLRVDGVRTKSDGNGWYQSTLPRADLVLQDFIRAIYLPKGNEFPRLWFRNIARREKLQFLYPNASRYLVDGNSDDDGDSKSDNEETSTDPFQPCLCENYPWDKIEQALKTKVTSASAHSRSSYTWGWPLVTLGVLWYAL</sequence>
<gene>
    <name evidence="2" type="primary">UBE2K</name>
    <name evidence="2" type="ORF">IWQ62_004524</name>
</gene>
<dbReference type="GO" id="GO:0061631">
    <property type="term" value="F:ubiquitin conjugating enzyme activity"/>
    <property type="evidence" value="ECO:0007669"/>
    <property type="project" value="UniProtKB-EC"/>
</dbReference>
<evidence type="ECO:0000313" key="2">
    <source>
        <dbReference type="EMBL" id="KAJ1959667.1"/>
    </source>
</evidence>
<dbReference type="PANTHER" id="PTHR38360:SF1">
    <property type="entry name" value="F12P19.7"/>
    <property type="match status" value="1"/>
</dbReference>
<keyword evidence="3" id="KW-1185">Reference proteome</keyword>
<keyword evidence="2" id="KW-0808">Transferase</keyword>
<feature type="region of interest" description="Disordered" evidence="1">
    <location>
        <begin position="124"/>
        <end position="144"/>
    </location>
</feature>
<dbReference type="EC" id="2.3.2.23" evidence="2"/>
<name>A0A9W8E0K2_9FUNG</name>
<proteinExistence type="predicted"/>
<dbReference type="EMBL" id="JANBPY010001530">
    <property type="protein sequence ID" value="KAJ1959667.1"/>
    <property type="molecule type" value="Genomic_DNA"/>
</dbReference>
<dbReference type="PANTHER" id="PTHR38360">
    <property type="entry name" value="OS03G0120000 PROTEIN"/>
    <property type="match status" value="1"/>
</dbReference>